<gene>
    <name evidence="2" type="ORF">EKL94_20985</name>
</gene>
<protein>
    <submittedName>
        <fullName evidence="2">N-acetyltransferase</fullName>
    </submittedName>
</protein>
<dbReference type="SUPFAM" id="SSF55729">
    <property type="entry name" value="Acyl-CoA N-acyltransferases (Nat)"/>
    <property type="match status" value="1"/>
</dbReference>
<feature type="domain" description="N-acetyltransferase" evidence="1">
    <location>
        <begin position="8"/>
        <end position="149"/>
    </location>
</feature>
<dbReference type="Gene3D" id="3.40.630.30">
    <property type="match status" value="1"/>
</dbReference>
<dbReference type="AlphaFoldDB" id="A0A431UAB1"/>
<dbReference type="InterPro" id="IPR000182">
    <property type="entry name" value="GNAT_dom"/>
</dbReference>
<evidence type="ECO:0000313" key="2">
    <source>
        <dbReference type="EMBL" id="RTQ84205.1"/>
    </source>
</evidence>
<comment type="caution">
    <text evidence="2">The sequence shown here is derived from an EMBL/GenBank/DDBJ whole genome shotgun (WGS) entry which is preliminary data.</text>
</comment>
<dbReference type="Pfam" id="PF13302">
    <property type="entry name" value="Acetyltransf_3"/>
    <property type="match status" value="1"/>
</dbReference>
<evidence type="ECO:0000313" key="3">
    <source>
        <dbReference type="Proteomes" id="UP000271705"/>
    </source>
</evidence>
<dbReference type="GO" id="GO:0016747">
    <property type="term" value="F:acyltransferase activity, transferring groups other than amino-acyl groups"/>
    <property type="evidence" value="ECO:0007669"/>
    <property type="project" value="InterPro"/>
</dbReference>
<keyword evidence="2" id="KW-0808">Transferase</keyword>
<reference evidence="2 3" key="1">
    <citation type="submission" date="2018-12" db="EMBL/GenBank/DDBJ databases">
        <authorList>
            <person name="Kartti S."/>
            <person name="Manni A."/>
            <person name="Chemao El Fihri M.W."/>
            <person name="Laamarti M."/>
            <person name="Temsamani L."/>
            <person name="El Jamali J.E."/>
            <person name="Ouadghiri M."/>
            <person name="Ibrahimi A."/>
            <person name="Filati-Maltouf A."/>
        </authorList>
    </citation>
    <scope>NUCLEOTIDE SEQUENCE [LARGE SCALE GENOMIC DNA]</scope>
    <source>
        <strain evidence="2 3">MDMC339</strain>
    </source>
</reference>
<dbReference type="Proteomes" id="UP000271705">
    <property type="component" value="Unassembled WGS sequence"/>
</dbReference>
<proteinExistence type="predicted"/>
<sequence>MHPIESERLRLRRIDPERDAGQMLALLNDPGFVRFIGDRGVRTQQEARDYAAMRVLPAYALHGYGMYAIERLADGAWLGNAGLVRRDGLPGPDIGYAVLSEFAGQGYAGEAARAVFAHARAGLGLQDLYGITDLDNVVSGKILLGLGMQERGVIQLPGVDSPSRLYATPGAVAVLIGGHDASGQAE</sequence>
<organism evidence="2 3">
    <name type="scientific">Stenotrophomonas maltophilia</name>
    <name type="common">Pseudomonas maltophilia</name>
    <name type="synonym">Xanthomonas maltophilia</name>
    <dbReference type="NCBI Taxonomy" id="40324"/>
    <lineage>
        <taxon>Bacteria</taxon>
        <taxon>Pseudomonadati</taxon>
        <taxon>Pseudomonadota</taxon>
        <taxon>Gammaproteobacteria</taxon>
        <taxon>Lysobacterales</taxon>
        <taxon>Lysobacteraceae</taxon>
        <taxon>Stenotrophomonas</taxon>
        <taxon>Stenotrophomonas maltophilia group</taxon>
    </lineage>
</organism>
<evidence type="ECO:0000259" key="1">
    <source>
        <dbReference type="Pfam" id="PF13302"/>
    </source>
</evidence>
<dbReference type="InterPro" id="IPR016181">
    <property type="entry name" value="Acyl_CoA_acyltransferase"/>
</dbReference>
<name>A0A431UAB1_STEMA</name>
<accession>A0A431UAB1</accession>
<dbReference type="RefSeq" id="WP_126930502.1">
    <property type="nucleotide sequence ID" value="NZ_RXLZ01000096.1"/>
</dbReference>
<dbReference type="EMBL" id="RXLZ01000096">
    <property type="protein sequence ID" value="RTQ84205.1"/>
    <property type="molecule type" value="Genomic_DNA"/>
</dbReference>
<dbReference type="InterPro" id="IPR051531">
    <property type="entry name" value="N-acetyltransferase"/>
</dbReference>
<dbReference type="PANTHER" id="PTHR43792">
    <property type="entry name" value="GNAT FAMILY, PUTATIVE (AFU_ORTHOLOGUE AFUA_3G00765)-RELATED-RELATED"/>
    <property type="match status" value="1"/>
</dbReference>
<dbReference type="PANTHER" id="PTHR43792:SF1">
    <property type="entry name" value="N-ACETYLTRANSFERASE DOMAIN-CONTAINING PROTEIN"/>
    <property type="match status" value="1"/>
</dbReference>